<dbReference type="GO" id="GO:0008270">
    <property type="term" value="F:zinc ion binding"/>
    <property type="evidence" value="ECO:0007669"/>
    <property type="project" value="UniProtKB-KW"/>
</dbReference>
<keyword evidence="8" id="KW-0539">Nucleus</keyword>
<dbReference type="Pfam" id="PF00096">
    <property type="entry name" value="zf-C2H2"/>
    <property type="match status" value="1"/>
</dbReference>
<accession>A0A336M5I8</accession>
<feature type="domain" description="C2H2-type" evidence="11">
    <location>
        <begin position="332"/>
        <end position="360"/>
    </location>
</feature>
<feature type="compositionally biased region" description="Basic residues" evidence="10">
    <location>
        <begin position="11"/>
        <end position="28"/>
    </location>
</feature>
<dbReference type="EMBL" id="UFQT01000590">
    <property type="protein sequence ID" value="SSX25534.1"/>
    <property type="molecule type" value="Genomic_DNA"/>
</dbReference>
<dbReference type="InterPro" id="IPR013087">
    <property type="entry name" value="Znf_C2H2_type"/>
</dbReference>
<evidence type="ECO:0000256" key="8">
    <source>
        <dbReference type="ARBA" id="ARBA00023242"/>
    </source>
</evidence>
<dbReference type="OMA" id="GERNCLW"/>
<evidence type="ECO:0000256" key="7">
    <source>
        <dbReference type="ARBA" id="ARBA00023163"/>
    </source>
</evidence>
<dbReference type="PANTHER" id="PTHR46179:SF13">
    <property type="entry name" value="C2H2-TYPE DOMAIN-CONTAINING PROTEIN"/>
    <property type="match status" value="1"/>
</dbReference>
<dbReference type="InterPro" id="IPR051061">
    <property type="entry name" value="Zinc_finger_trans_reg"/>
</dbReference>
<dbReference type="Gene3D" id="3.30.160.60">
    <property type="entry name" value="Classic Zinc Finger"/>
    <property type="match status" value="4"/>
</dbReference>
<dbReference type="PROSITE" id="PS50157">
    <property type="entry name" value="ZINC_FINGER_C2H2_2"/>
    <property type="match status" value="5"/>
</dbReference>
<evidence type="ECO:0000256" key="6">
    <source>
        <dbReference type="ARBA" id="ARBA00023015"/>
    </source>
</evidence>
<proteinExistence type="predicted"/>
<keyword evidence="7" id="KW-0804">Transcription</keyword>
<feature type="domain" description="C2H2-type" evidence="11">
    <location>
        <begin position="306"/>
        <end position="328"/>
    </location>
</feature>
<dbReference type="GO" id="GO:0005634">
    <property type="term" value="C:nucleus"/>
    <property type="evidence" value="ECO:0007669"/>
    <property type="project" value="UniProtKB-SubCell"/>
</dbReference>
<dbReference type="PROSITE" id="PS00028">
    <property type="entry name" value="ZINC_FINGER_C2H2_1"/>
    <property type="match status" value="6"/>
</dbReference>
<evidence type="ECO:0000259" key="11">
    <source>
        <dbReference type="PROSITE" id="PS50157"/>
    </source>
</evidence>
<keyword evidence="2" id="KW-0479">Metal-binding</keyword>
<evidence type="ECO:0000256" key="5">
    <source>
        <dbReference type="ARBA" id="ARBA00022833"/>
    </source>
</evidence>
<evidence type="ECO:0000256" key="4">
    <source>
        <dbReference type="ARBA" id="ARBA00022771"/>
    </source>
</evidence>
<evidence type="ECO:0000256" key="9">
    <source>
        <dbReference type="PROSITE-ProRule" id="PRU00042"/>
    </source>
</evidence>
<dbReference type="Pfam" id="PF13909">
    <property type="entry name" value="zf-H2C2_5"/>
    <property type="match status" value="1"/>
</dbReference>
<keyword evidence="5" id="KW-0862">Zinc</keyword>
<reference evidence="12" key="1">
    <citation type="submission" date="2018-07" db="EMBL/GenBank/DDBJ databases">
        <authorList>
            <person name="Quirk P.G."/>
            <person name="Krulwich T.A."/>
        </authorList>
    </citation>
    <scope>NUCLEOTIDE SEQUENCE</scope>
</reference>
<name>A0A336M5I8_CULSO</name>
<dbReference type="VEuPathDB" id="VectorBase:CSON012447"/>
<gene>
    <name evidence="12" type="primary">CSON012447</name>
</gene>
<evidence type="ECO:0000256" key="2">
    <source>
        <dbReference type="ARBA" id="ARBA00022723"/>
    </source>
</evidence>
<comment type="subcellular location">
    <subcellularLocation>
        <location evidence="1">Nucleus</location>
    </subcellularLocation>
</comment>
<dbReference type="InterPro" id="IPR036236">
    <property type="entry name" value="Znf_C2H2_sf"/>
</dbReference>
<feature type="region of interest" description="Disordered" evidence="10">
    <location>
        <begin position="1"/>
        <end position="28"/>
    </location>
</feature>
<dbReference type="PANTHER" id="PTHR46179">
    <property type="entry name" value="ZINC FINGER PROTEIN"/>
    <property type="match status" value="1"/>
</dbReference>
<sequence>MAPKIRITARQVKKSTPKKKNKTKTPRKVAFKVPQEIQDKCRDWAVEQKRIHKTEYDYMVAEELPSDDEDKHDIDDGAENPAEFEIPFRELVKTNGSKESVKMMLECEWNRCDCEFTDVKSYHAHINEHVSEITDEMETEELFVCQWSLCQFTTPDIMNLRRHLIYHAYHTRIKTNGANLCYTVKLPVCKISSENRNVIPERNSDYFCYWDDCQESFVSIQNFFDHVAYHVMLEYPNIPSNSAKTLKEIPCKWENCDKKFKQKIHMQAHVAKHTGEKTIACYNCGTTFVTKFKLLDHLKRQMQGDYQCSQCFRLFPTEKYLLIHEKAHVNYFKCTLCDMSCASKSSLAKHIRYRHITERPFQCKECSFKAVTKRDLDIHMNTHNKELSIKCPDVNCPYTCRAFSSLRIHAELEHGQIPKIYKCHICDQEFKYGKRLSKHLISQHKYQYPPGHLRFTYKQDEDGFFKFQTMRLESLEVTKQIMSKQENEHEKEILPNTTNIDLNSIKRIEDFDVMKKYLKPSIEKSTNITIEVTDTDDKGNKIKSETFHVEEIVVAS</sequence>
<feature type="domain" description="C2H2-type" evidence="11">
    <location>
        <begin position="249"/>
        <end position="278"/>
    </location>
</feature>
<organism evidence="12">
    <name type="scientific">Culicoides sonorensis</name>
    <name type="common">Biting midge</name>
    <dbReference type="NCBI Taxonomy" id="179676"/>
    <lineage>
        <taxon>Eukaryota</taxon>
        <taxon>Metazoa</taxon>
        <taxon>Ecdysozoa</taxon>
        <taxon>Arthropoda</taxon>
        <taxon>Hexapoda</taxon>
        <taxon>Insecta</taxon>
        <taxon>Pterygota</taxon>
        <taxon>Neoptera</taxon>
        <taxon>Endopterygota</taxon>
        <taxon>Diptera</taxon>
        <taxon>Nematocera</taxon>
        <taxon>Chironomoidea</taxon>
        <taxon>Ceratopogonidae</taxon>
        <taxon>Ceratopogoninae</taxon>
        <taxon>Culicoides</taxon>
        <taxon>Monoculicoides</taxon>
    </lineage>
</organism>
<evidence type="ECO:0000256" key="1">
    <source>
        <dbReference type="ARBA" id="ARBA00004123"/>
    </source>
</evidence>
<dbReference type="FunFam" id="3.30.160.60:FF:000072">
    <property type="entry name" value="zinc finger protein 143 isoform X1"/>
    <property type="match status" value="1"/>
</dbReference>
<dbReference type="SMART" id="SM00355">
    <property type="entry name" value="ZnF_C2H2"/>
    <property type="match status" value="10"/>
</dbReference>
<keyword evidence="4 9" id="KW-0863">Zinc-finger</keyword>
<protein>
    <submittedName>
        <fullName evidence="12">CSON012447 protein</fullName>
    </submittedName>
</protein>
<feature type="domain" description="C2H2-type" evidence="11">
    <location>
        <begin position="361"/>
        <end position="388"/>
    </location>
</feature>
<evidence type="ECO:0000313" key="12">
    <source>
        <dbReference type="EMBL" id="SSX25534.1"/>
    </source>
</evidence>
<dbReference type="AlphaFoldDB" id="A0A336M5I8"/>
<dbReference type="GO" id="GO:0006357">
    <property type="term" value="P:regulation of transcription by RNA polymerase II"/>
    <property type="evidence" value="ECO:0007669"/>
    <property type="project" value="TreeGrafter"/>
</dbReference>
<dbReference type="SUPFAM" id="SSF57667">
    <property type="entry name" value="beta-beta-alpha zinc fingers"/>
    <property type="match status" value="4"/>
</dbReference>
<keyword evidence="3" id="KW-0677">Repeat</keyword>
<evidence type="ECO:0000256" key="10">
    <source>
        <dbReference type="SAM" id="MobiDB-lite"/>
    </source>
</evidence>
<evidence type="ECO:0000256" key="3">
    <source>
        <dbReference type="ARBA" id="ARBA00022737"/>
    </source>
</evidence>
<feature type="domain" description="C2H2-type" evidence="11">
    <location>
        <begin position="421"/>
        <end position="449"/>
    </location>
</feature>
<keyword evidence="6" id="KW-0805">Transcription regulation</keyword>